<evidence type="ECO:0000256" key="5">
    <source>
        <dbReference type="ARBA" id="ARBA00043266"/>
    </source>
</evidence>
<dbReference type="GO" id="GO:0002250">
    <property type="term" value="P:adaptive immune response"/>
    <property type="evidence" value="ECO:0007669"/>
    <property type="project" value="UniProtKB-KW"/>
</dbReference>
<evidence type="ECO:0000259" key="6">
    <source>
        <dbReference type="PROSITE" id="PS50835"/>
    </source>
</evidence>
<evidence type="ECO:0000256" key="1">
    <source>
        <dbReference type="ARBA" id="ARBA00022729"/>
    </source>
</evidence>
<keyword evidence="1" id="KW-0732">Signal</keyword>
<evidence type="ECO:0000256" key="3">
    <source>
        <dbReference type="ARBA" id="ARBA00023170"/>
    </source>
</evidence>
<evidence type="ECO:0000313" key="7">
    <source>
        <dbReference type="Ensembl" id="ENSSANP00000065473.1"/>
    </source>
</evidence>
<sequence length="104" mass="11755">LRQKSVFANAITHISTENHAFEGGKVTISCNYSGNDIRSWQWYKQYPNSAPEFLLQALETLGPEQKDRYVAEAQKDKKLLNLKISKTEVSDAAIYYCALVPTVT</sequence>
<dbReference type="PANTHER" id="PTHR19367">
    <property type="entry name" value="T-CELL RECEPTOR ALPHA CHAIN V REGION"/>
    <property type="match status" value="1"/>
</dbReference>
<dbReference type="Pfam" id="PF07686">
    <property type="entry name" value="V-set"/>
    <property type="match status" value="1"/>
</dbReference>
<evidence type="ECO:0000256" key="2">
    <source>
        <dbReference type="ARBA" id="ARBA00023130"/>
    </source>
</evidence>
<dbReference type="SMART" id="SM00406">
    <property type="entry name" value="IGv"/>
    <property type="match status" value="1"/>
</dbReference>
<keyword evidence="5" id="KW-0391">Immunity</keyword>
<dbReference type="InterPro" id="IPR007110">
    <property type="entry name" value="Ig-like_dom"/>
</dbReference>
<dbReference type="PROSITE" id="PS50835">
    <property type="entry name" value="IG_LIKE"/>
    <property type="match status" value="1"/>
</dbReference>
<keyword evidence="2" id="KW-1064">Adaptive immunity</keyword>
<dbReference type="GO" id="GO:0042101">
    <property type="term" value="C:T cell receptor complex"/>
    <property type="evidence" value="ECO:0007669"/>
    <property type="project" value="UniProtKB-KW"/>
</dbReference>
<dbReference type="Ensembl" id="ENSSANT00000069601.1">
    <property type="protein sequence ID" value="ENSSANP00000065473.1"/>
    <property type="gene ID" value="ENSSANG00000032633.1"/>
</dbReference>
<dbReference type="InterPro" id="IPR013783">
    <property type="entry name" value="Ig-like_fold"/>
</dbReference>
<dbReference type="Proteomes" id="UP000472260">
    <property type="component" value="Unassembled WGS sequence"/>
</dbReference>
<organism evidence="7 8">
    <name type="scientific">Sinocyclocheilus anshuiensis</name>
    <dbReference type="NCBI Taxonomy" id="1608454"/>
    <lineage>
        <taxon>Eukaryota</taxon>
        <taxon>Metazoa</taxon>
        <taxon>Chordata</taxon>
        <taxon>Craniata</taxon>
        <taxon>Vertebrata</taxon>
        <taxon>Euteleostomi</taxon>
        <taxon>Actinopterygii</taxon>
        <taxon>Neopterygii</taxon>
        <taxon>Teleostei</taxon>
        <taxon>Ostariophysi</taxon>
        <taxon>Cypriniformes</taxon>
        <taxon>Cyprinidae</taxon>
        <taxon>Cyprininae</taxon>
        <taxon>Sinocyclocheilus</taxon>
    </lineage>
</organism>
<evidence type="ECO:0000256" key="4">
    <source>
        <dbReference type="ARBA" id="ARBA00023319"/>
    </source>
</evidence>
<reference evidence="7" key="2">
    <citation type="submission" date="2025-09" db="UniProtKB">
        <authorList>
            <consortium name="Ensembl"/>
        </authorList>
    </citation>
    <scope>IDENTIFICATION</scope>
</reference>
<dbReference type="InterPro" id="IPR051287">
    <property type="entry name" value="TCR_variable_region"/>
</dbReference>
<keyword evidence="4" id="KW-0393">Immunoglobulin domain</keyword>
<keyword evidence="5" id="KW-1279">T cell receptor</keyword>
<dbReference type="Gene3D" id="2.60.40.10">
    <property type="entry name" value="Immunoglobulins"/>
    <property type="match status" value="1"/>
</dbReference>
<keyword evidence="3" id="KW-0675">Receptor</keyword>
<reference evidence="7" key="1">
    <citation type="submission" date="2025-08" db="UniProtKB">
        <authorList>
            <consortium name="Ensembl"/>
        </authorList>
    </citation>
    <scope>IDENTIFICATION</scope>
</reference>
<dbReference type="AlphaFoldDB" id="A0A671Q4N0"/>
<dbReference type="InterPro" id="IPR036179">
    <property type="entry name" value="Ig-like_dom_sf"/>
</dbReference>
<evidence type="ECO:0000313" key="8">
    <source>
        <dbReference type="Proteomes" id="UP000472260"/>
    </source>
</evidence>
<dbReference type="SUPFAM" id="SSF48726">
    <property type="entry name" value="Immunoglobulin"/>
    <property type="match status" value="1"/>
</dbReference>
<accession>A0A671Q4N0</accession>
<keyword evidence="8" id="KW-1185">Reference proteome</keyword>
<protein>
    <submittedName>
        <fullName evidence="7">Si:ch211-106g8.56</fullName>
    </submittedName>
</protein>
<dbReference type="InterPro" id="IPR013106">
    <property type="entry name" value="Ig_V-set"/>
</dbReference>
<proteinExistence type="predicted"/>
<feature type="domain" description="Ig-like" evidence="6">
    <location>
        <begin position="9"/>
        <end position="104"/>
    </location>
</feature>
<dbReference type="PANTHER" id="PTHR19367:SF18">
    <property type="entry name" value="T CELL RECEPTOR ALPHA VARIABLE 16"/>
    <property type="match status" value="1"/>
</dbReference>
<name>A0A671Q4N0_9TELE</name>